<dbReference type="InterPro" id="IPR021864">
    <property type="entry name" value="DUF3475"/>
</dbReference>
<comment type="caution">
    <text evidence="3">The sequence shown here is derived from an EMBL/GenBank/DDBJ whole genome shotgun (WGS) entry which is preliminary data.</text>
</comment>
<gene>
    <name evidence="3" type="ORF">M569_08669</name>
</gene>
<protein>
    <recommendedName>
        <fullName evidence="5">DUF668 domain-containing protein</fullName>
    </recommendedName>
</protein>
<evidence type="ECO:0008006" key="5">
    <source>
        <dbReference type="Google" id="ProtNLM"/>
    </source>
</evidence>
<evidence type="ECO:0000313" key="4">
    <source>
        <dbReference type="Proteomes" id="UP000015453"/>
    </source>
</evidence>
<dbReference type="GO" id="GO:0045927">
    <property type="term" value="P:positive regulation of growth"/>
    <property type="evidence" value="ECO:0007669"/>
    <property type="project" value="InterPro"/>
</dbReference>
<feature type="domain" description="DUF3475" evidence="2">
    <location>
        <begin position="29"/>
        <end position="85"/>
    </location>
</feature>
<evidence type="ECO:0000313" key="3">
    <source>
        <dbReference type="EMBL" id="EPS66109.1"/>
    </source>
</evidence>
<dbReference type="Pfam" id="PF05003">
    <property type="entry name" value="DUF668"/>
    <property type="match status" value="1"/>
</dbReference>
<proteinExistence type="predicted"/>
<sequence length="480" mass="54349">MGGEILPDTWFGSIWKSSRKEPGKKFIGILSFEVSKLMSKVVCMWKCLSDEHIIRLREDFANSVGIQRLVSEDIDYLMDLAISEIIDNLISVAKSVSVLGKKCTDPKYHNLGFFQEDGADIDPKFYGWHYKLKQMEKKIKKMEKCVAVTEQLYLELEVLSELEQALRQLKAGSSTVGRVKLLELQQKVDWQRQEVKGLQEISPWSRTYDYIVQIILRCLLTILERVKYIYGVKKIENTGITHGDDSIHGDNTIRALLQMPEENESGGDHLERRTISDLGLGWNKTRLKNRKQPLSRSSSFILSSKPHLMKTRRLTPVGLIGCMTSANESESYPPICGGGSFRLNEERFDEMQLHLCSSSPTKLSSFLLKATPFSGAFLSPAYDPALAADWSSAVARILEWLAPLAHNMVTWQSERNFDRKRMKCGSIVLQVQTLHFADKSETEAAIVELLMGLNYLSRFGGKKTFLESTCSGTYSSSSFI</sequence>
<feature type="domain" description="DUF668" evidence="1">
    <location>
        <begin position="378"/>
        <end position="409"/>
    </location>
</feature>
<dbReference type="Proteomes" id="UP000015453">
    <property type="component" value="Unassembled WGS sequence"/>
</dbReference>
<dbReference type="PANTHER" id="PTHR31371">
    <property type="entry name" value="BNAC09G50660D PROTEIN"/>
    <property type="match status" value="1"/>
</dbReference>
<dbReference type="AlphaFoldDB" id="S8CGL5"/>
<evidence type="ECO:0000259" key="2">
    <source>
        <dbReference type="Pfam" id="PF11961"/>
    </source>
</evidence>
<name>S8CGL5_9LAMI</name>
<dbReference type="PANTHER" id="PTHR31371:SF4">
    <property type="entry name" value="DUF668 DOMAIN-CONTAINING PROTEIN"/>
    <property type="match status" value="1"/>
</dbReference>
<dbReference type="OrthoDB" id="2018987at2759"/>
<keyword evidence="4" id="KW-1185">Reference proteome</keyword>
<reference evidence="3 4" key="1">
    <citation type="journal article" date="2013" name="BMC Genomics">
        <title>The miniature genome of a carnivorous plant Genlisea aurea contains a low number of genes and short non-coding sequences.</title>
        <authorList>
            <person name="Leushkin E.V."/>
            <person name="Sutormin R.A."/>
            <person name="Nabieva E.R."/>
            <person name="Penin A.A."/>
            <person name="Kondrashov A.S."/>
            <person name="Logacheva M.D."/>
        </authorList>
    </citation>
    <scope>NUCLEOTIDE SEQUENCE [LARGE SCALE GENOMIC DNA]</scope>
</reference>
<accession>S8CGL5</accession>
<feature type="non-terminal residue" evidence="3">
    <location>
        <position position="480"/>
    </location>
</feature>
<dbReference type="EMBL" id="AUSU01003864">
    <property type="protein sequence ID" value="EPS66109.1"/>
    <property type="molecule type" value="Genomic_DNA"/>
</dbReference>
<dbReference type="InterPro" id="IPR007700">
    <property type="entry name" value="DUF668"/>
</dbReference>
<dbReference type="Pfam" id="PF11961">
    <property type="entry name" value="DUF3475"/>
    <property type="match status" value="1"/>
</dbReference>
<organism evidence="3 4">
    <name type="scientific">Genlisea aurea</name>
    <dbReference type="NCBI Taxonomy" id="192259"/>
    <lineage>
        <taxon>Eukaryota</taxon>
        <taxon>Viridiplantae</taxon>
        <taxon>Streptophyta</taxon>
        <taxon>Embryophyta</taxon>
        <taxon>Tracheophyta</taxon>
        <taxon>Spermatophyta</taxon>
        <taxon>Magnoliopsida</taxon>
        <taxon>eudicotyledons</taxon>
        <taxon>Gunneridae</taxon>
        <taxon>Pentapetalae</taxon>
        <taxon>asterids</taxon>
        <taxon>lamiids</taxon>
        <taxon>Lamiales</taxon>
        <taxon>Lentibulariaceae</taxon>
        <taxon>Genlisea</taxon>
    </lineage>
</organism>
<evidence type="ECO:0000259" key="1">
    <source>
        <dbReference type="Pfam" id="PF05003"/>
    </source>
</evidence>